<evidence type="ECO:0000313" key="8">
    <source>
        <dbReference type="EMBL" id="RKF66321.1"/>
    </source>
</evidence>
<dbReference type="Gene3D" id="3.30.2320.10">
    <property type="entry name" value="hypothetical protein PF0899 domain"/>
    <property type="match status" value="1"/>
</dbReference>
<keyword evidence="4" id="KW-0378">Hydrolase</keyword>
<dbReference type="NCBIfam" id="TIGR01554">
    <property type="entry name" value="major_cap_HK97"/>
    <property type="match status" value="1"/>
</dbReference>
<keyword evidence="9" id="KW-1185">Reference proteome</keyword>
<evidence type="ECO:0000259" key="6">
    <source>
        <dbReference type="Pfam" id="PF04586"/>
    </source>
</evidence>
<comment type="caution">
    <text evidence="8">The sequence shown here is derived from an EMBL/GenBank/DDBJ whole genome shotgun (WGS) entry which is preliminary data.</text>
</comment>
<comment type="subcellular location">
    <subcellularLocation>
        <location evidence="1">Virion</location>
    </subcellularLocation>
</comment>
<evidence type="ECO:0000256" key="2">
    <source>
        <dbReference type="ARBA" id="ARBA00022612"/>
    </source>
</evidence>
<dbReference type="Proteomes" id="UP000284853">
    <property type="component" value="Unassembled WGS sequence"/>
</dbReference>
<evidence type="ECO:0000256" key="5">
    <source>
        <dbReference type="SAM" id="MobiDB-lite"/>
    </source>
</evidence>
<dbReference type="InterPro" id="IPR024455">
    <property type="entry name" value="Phage_capsid"/>
</dbReference>
<organism evidence="8 9">
    <name type="scientific">Rahnella variigena</name>
    <dbReference type="NCBI Taxonomy" id="574964"/>
    <lineage>
        <taxon>Bacteria</taxon>
        <taxon>Pseudomonadati</taxon>
        <taxon>Pseudomonadota</taxon>
        <taxon>Gammaproteobacteria</taxon>
        <taxon>Enterobacterales</taxon>
        <taxon>Yersiniaceae</taxon>
        <taxon>Rahnella</taxon>
    </lineage>
</organism>
<dbReference type="InterPro" id="IPR054612">
    <property type="entry name" value="Phage_capsid-like_C"/>
</dbReference>
<keyword evidence="3" id="KW-0645">Protease</keyword>
<reference evidence="8 9" key="1">
    <citation type="submission" date="2017-08" db="EMBL/GenBank/DDBJ databases">
        <title>Comparative genomics of bacteria isolated from necrotic lesions of AOD affected trees.</title>
        <authorList>
            <person name="Doonan J."/>
            <person name="Denman S."/>
            <person name="Mcdonald J.E."/>
        </authorList>
    </citation>
    <scope>NUCLEOTIDE SEQUENCE [LARGE SCALE GENOMIC DNA]</scope>
    <source>
        <strain evidence="8 9">CIP 105588</strain>
    </source>
</reference>
<evidence type="ECO:0000313" key="9">
    <source>
        <dbReference type="Proteomes" id="UP000284853"/>
    </source>
</evidence>
<name>A0ABX9PPB1_9GAMM</name>
<evidence type="ECO:0000256" key="3">
    <source>
        <dbReference type="ARBA" id="ARBA00022670"/>
    </source>
</evidence>
<dbReference type="Pfam" id="PF04586">
    <property type="entry name" value="Peptidase_S78"/>
    <property type="match status" value="1"/>
</dbReference>
<dbReference type="GeneID" id="302711731"/>
<feature type="domain" description="Prohead serine protease" evidence="6">
    <location>
        <begin position="49"/>
        <end position="154"/>
    </location>
</feature>
<evidence type="ECO:0000256" key="4">
    <source>
        <dbReference type="ARBA" id="ARBA00022801"/>
    </source>
</evidence>
<evidence type="ECO:0000259" key="7">
    <source>
        <dbReference type="Pfam" id="PF05065"/>
    </source>
</evidence>
<protein>
    <submittedName>
        <fullName evidence="8">Phage major capsid protein</fullName>
    </submittedName>
</protein>
<dbReference type="SUPFAM" id="SSF56563">
    <property type="entry name" value="Major capsid protein gp5"/>
    <property type="match status" value="1"/>
</dbReference>
<dbReference type="InterPro" id="IPR054613">
    <property type="entry name" value="Peptidase_S78_dom"/>
</dbReference>
<evidence type="ECO:0000256" key="1">
    <source>
        <dbReference type="ARBA" id="ARBA00004328"/>
    </source>
</evidence>
<dbReference type="Pfam" id="PF05065">
    <property type="entry name" value="Phage_capsid"/>
    <property type="match status" value="1"/>
</dbReference>
<proteinExistence type="predicted"/>
<gene>
    <name evidence="8" type="ORF">CKQ54_23290</name>
</gene>
<feature type="region of interest" description="Disordered" evidence="5">
    <location>
        <begin position="161"/>
        <end position="182"/>
    </location>
</feature>
<accession>A0ABX9PPB1</accession>
<dbReference type="EMBL" id="NSDJ01000002">
    <property type="protein sequence ID" value="RKF66321.1"/>
    <property type="molecule type" value="Genomic_DNA"/>
</dbReference>
<keyword evidence="2" id="KW-1188">Viral release from host cell</keyword>
<sequence>MKQQHAVSLLKVKSVNEETREITGIATTPTPDRYGDIVMPEGAEFQLPIPLLWQHDHQAPIGEVTSVKVTPEGIEIKAKLVKADAPSQLAARLEEAWQSIRLGLVKGLSIGFRPIEYAYIDEGGIRFTKWEWYELSVVTVPANAEGTIQAVKSIDEKLRAASGTGQNDSKNNKRAGATASKTNSIKGTKMNISEQIKSFETKRATLEATRESVMAKSFEEGRTLDLEEEEKYDEVSAEIKSVDSHLTRLRDMEATKADTAKPVQKAANGHVVTTEGNRAPGIIRVEQKLEKGIAFARFAKSLAAANGSRSEALEIAKKQYPHDAKLHHVLKAAVGAGTTTDPTWAGSLVEYQEYANDFVEFLRPQTIIGRFGQGSIPALRQVPFNIRIPAQTSGGSANWVGQGKAKPLTKFDFESITFGFSKVAAIAVLTDELIRFSNPAADALVRNALAEAVIARLDTDFINPAKAEVANVSPASITNGIAGIPSTGDPDADAEAAFGQFVAANLQPTGGVWIMSSTNALALSMKKNALGQKMYPEMTLLGGSFQGLPAIVSQYAGTNLTLLNAPDIYLADDGGVAVDMSREASLEMESDPTGDSVTPTGTEMVSMFQTNSVAIRAERWINWKRRRTAAVAVITGVNYGANAGS</sequence>
<feature type="domain" description="Phage capsid-like C-terminal" evidence="7">
    <location>
        <begin position="385"/>
        <end position="635"/>
    </location>
</feature>
<dbReference type="Gene3D" id="3.30.2400.10">
    <property type="entry name" value="Major capsid protein gp5"/>
    <property type="match status" value="1"/>
</dbReference>
<dbReference type="RefSeq" id="WP_120163625.1">
    <property type="nucleotide sequence ID" value="NZ_NSDJ01000002.1"/>
</dbReference>